<gene>
    <name evidence="2" type="ORF">PF593_03480</name>
</gene>
<feature type="transmembrane region" description="Helical" evidence="1">
    <location>
        <begin position="84"/>
        <end position="109"/>
    </location>
</feature>
<keyword evidence="1" id="KW-0472">Membrane</keyword>
<evidence type="ECO:0000256" key="1">
    <source>
        <dbReference type="SAM" id="Phobius"/>
    </source>
</evidence>
<feature type="transmembrane region" description="Helical" evidence="1">
    <location>
        <begin position="130"/>
        <end position="152"/>
    </location>
</feature>
<evidence type="ECO:0000313" key="2">
    <source>
        <dbReference type="EMBL" id="MDA3782219.1"/>
    </source>
</evidence>
<comment type="caution">
    <text evidence="2">The sequence shown here is derived from an EMBL/GenBank/DDBJ whole genome shotgun (WGS) entry which is preliminary data.</text>
</comment>
<dbReference type="EMBL" id="JAQIEV010000007">
    <property type="protein sequence ID" value="MDA3782219.1"/>
    <property type="molecule type" value="Genomic_DNA"/>
</dbReference>
<dbReference type="RefSeq" id="WP_013440364.1">
    <property type="nucleotide sequence ID" value="NZ_BNHT01000014.1"/>
</dbReference>
<dbReference type="Proteomes" id="UP001213083">
    <property type="component" value="Unassembled WGS sequence"/>
</dbReference>
<evidence type="ECO:0000313" key="3">
    <source>
        <dbReference type="Proteomes" id="UP001213083"/>
    </source>
</evidence>
<keyword evidence="1" id="KW-1133">Transmembrane helix</keyword>
<reference evidence="2 3" key="1">
    <citation type="submission" date="2023-01" db="EMBL/GenBank/DDBJ databases">
        <title>Sequencing of the bacterial strains from artisanal fermented milk Matsoni.</title>
        <authorList>
            <person name="Rozman V."/>
            <person name="Accetto T."/>
            <person name="Bogovic Matijasic B."/>
        </authorList>
    </citation>
    <scope>NUCLEOTIDE SEQUENCE [LARGE SCALE GENOMIC DNA]</scope>
    <source>
        <strain evidence="3">lbl143</strain>
    </source>
</reference>
<keyword evidence="1" id="KW-0812">Transmembrane</keyword>
<organism evidence="2 3">
    <name type="scientific">Lactobacillus delbrueckii</name>
    <dbReference type="NCBI Taxonomy" id="1584"/>
    <lineage>
        <taxon>Bacteria</taxon>
        <taxon>Bacillati</taxon>
        <taxon>Bacillota</taxon>
        <taxon>Bacilli</taxon>
        <taxon>Lactobacillales</taxon>
        <taxon>Lactobacillaceae</taxon>
        <taxon>Lactobacillus</taxon>
    </lineage>
</organism>
<feature type="transmembrane region" description="Helical" evidence="1">
    <location>
        <begin position="158"/>
        <end position="177"/>
    </location>
</feature>
<accession>A0ABD4W0Z3</accession>
<sequence length="191" mass="21652">MKEPYQIRNPVIYLVVPKNMTYVEIGGIFASGMNGYLKFADQKTRERYTNKALLARFNLSDNKPNFVSVSSYIDRLQKSLWQTVIMFGAALAILVVLLLLLVLILVMIYKQLNREEIAVKKFLGFSPRQLYALPLGVIFLTGAGQLFAAGLLRSKVGLFVLPLICLLQLSLFYLYVIKDSFNDVVELFKGE</sequence>
<proteinExistence type="predicted"/>
<name>A0ABD4W0Z3_9LACO</name>
<protein>
    <recommendedName>
        <fullName evidence="4">DUF1430 domain-containing protein</fullName>
    </recommendedName>
</protein>
<dbReference type="AlphaFoldDB" id="A0ABD4W0Z3"/>
<evidence type="ECO:0008006" key="4">
    <source>
        <dbReference type="Google" id="ProtNLM"/>
    </source>
</evidence>